<dbReference type="AlphaFoldDB" id="A0A382RLS7"/>
<name>A0A382RLS7_9ZZZZ</name>
<proteinExistence type="predicted"/>
<accession>A0A382RLS7</accession>
<dbReference type="EMBL" id="UINC01122679">
    <property type="protein sequence ID" value="SVC98639.1"/>
    <property type="molecule type" value="Genomic_DNA"/>
</dbReference>
<evidence type="ECO:0000313" key="1">
    <source>
        <dbReference type="EMBL" id="SVC98639.1"/>
    </source>
</evidence>
<reference evidence="1" key="1">
    <citation type="submission" date="2018-05" db="EMBL/GenBank/DDBJ databases">
        <authorList>
            <person name="Lanie J.A."/>
            <person name="Ng W.-L."/>
            <person name="Kazmierczak K.M."/>
            <person name="Andrzejewski T.M."/>
            <person name="Davidsen T.M."/>
            <person name="Wayne K.J."/>
            <person name="Tettelin H."/>
            <person name="Glass J.I."/>
            <person name="Rusch D."/>
            <person name="Podicherti R."/>
            <person name="Tsui H.-C.T."/>
            <person name="Winkler M.E."/>
        </authorList>
    </citation>
    <scope>NUCLEOTIDE SEQUENCE</scope>
</reference>
<gene>
    <name evidence="1" type="ORF">METZ01_LOCUS351493</name>
</gene>
<sequence length="151" mass="16507">RICLDDYVDCMDFSDNMGNPRLTTFIDPVTGYEYHAPGNLDDSEILLAAAQITSANNPGDVDAENALEDAEHDVRMLIGAKLLTEAQTYADGVYTPAKTAYDTASAALEVSATEENQNAYYAAEVALDKAVRGINDRTAFLDLMRYLGQHF</sequence>
<feature type="non-terminal residue" evidence="1">
    <location>
        <position position="1"/>
    </location>
</feature>
<organism evidence="1">
    <name type="scientific">marine metagenome</name>
    <dbReference type="NCBI Taxonomy" id="408172"/>
    <lineage>
        <taxon>unclassified sequences</taxon>
        <taxon>metagenomes</taxon>
        <taxon>ecological metagenomes</taxon>
    </lineage>
</organism>
<protein>
    <submittedName>
        <fullName evidence="1">Uncharacterized protein</fullName>
    </submittedName>
</protein>